<gene>
    <name evidence="1" type="ORF">SD1_57</name>
</gene>
<keyword evidence="2" id="KW-1185">Reference proteome</keyword>
<dbReference type="Proteomes" id="UP000504733">
    <property type="component" value="Segment"/>
</dbReference>
<proteinExistence type="predicted"/>
<evidence type="ECO:0000313" key="2">
    <source>
        <dbReference type="Proteomes" id="UP000504733"/>
    </source>
</evidence>
<sequence length="55" mass="6205">MLKVSPSPANYSPDEYETLAKAIADFHAIIKETYLNDEENLTLTGNSTFVKTQKR</sequence>
<evidence type="ECO:0000313" key="1">
    <source>
        <dbReference type="EMBL" id="QJT70585.1"/>
    </source>
</evidence>
<dbReference type="EMBL" id="MT360681">
    <property type="protein sequence ID" value="QJT70585.1"/>
    <property type="molecule type" value="Genomic_DNA"/>
</dbReference>
<accession>A0A6M5CAW5</accession>
<protein>
    <submittedName>
        <fullName evidence="1">Uncharacterized protein</fullName>
    </submittedName>
</protein>
<name>A0A6M5CAW5_9CAUD</name>
<reference evidence="1 2" key="1">
    <citation type="submission" date="2020-04" db="EMBL/GenBank/DDBJ databases">
        <authorList>
            <person name="Kumar P."/>
            <person name="Meghvansi M.K."/>
            <person name="Kamboj D.V."/>
        </authorList>
    </citation>
    <scope>NUCLEOTIDE SEQUENCE [LARGE SCALE GENOMIC DNA]</scope>
</reference>
<organism evidence="1 2">
    <name type="scientific">Shigella phage 2019SD1</name>
    <dbReference type="NCBI Taxonomy" id="2848074"/>
    <lineage>
        <taxon>Viruses</taxon>
        <taxon>Duplodnaviria</taxon>
        <taxon>Heunggongvirae</taxon>
        <taxon>Uroviricota</taxon>
        <taxon>Caudoviricetes</taxon>
        <taxon>Drexlerviridae</taxon>
        <taxon>Tempevirinae</taxon>
        <taxon>Hanrivervirus</taxon>
        <taxon>Hanrivervirus hv2019SD1</taxon>
    </lineage>
</organism>